<dbReference type="EC" id="6.3.2.8" evidence="3 14"/>
<evidence type="ECO:0000256" key="4">
    <source>
        <dbReference type="ARBA" id="ARBA00022490"/>
    </source>
</evidence>
<keyword evidence="8 14" id="KW-0067">ATP-binding</keyword>
<evidence type="ECO:0000256" key="13">
    <source>
        <dbReference type="ARBA" id="ARBA00047833"/>
    </source>
</evidence>
<comment type="function">
    <text evidence="14">Cell wall formation.</text>
</comment>
<evidence type="ECO:0000256" key="14">
    <source>
        <dbReference type="HAMAP-Rule" id="MF_00046"/>
    </source>
</evidence>
<gene>
    <name evidence="14" type="primary">murC</name>
    <name evidence="18" type="ORF">N803_06600</name>
</gene>
<keyword evidence="6 14" id="KW-0132">Cell division</keyword>
<evidence type="ECO:0000256" key="11">
    <source>
        <dbReference type="ARBA" id="ARBA00023306"/>
    </source>
</evidence>
<dbReference type="NCBIfam" id="TIGR01082">
    <property type="entry name" value="murC"/>
    <property type="match status" value="1"/>
</dbReference>
<dbReference type="PANTHER" id="PTHR43445">
    <property type="entry name" value="UDP-N-ACETYLMURAMATE--L-ALANINE LIGASE-RELATED"/>
    <property type="match status" value="1"/>
</dbReference>
<evidence type="ECO:0000256" key="6">
    <source>
        <dbReference type="ARBA" id="ARBA00022618"/>
    </source>
</evidence>
<evidence type="ECO:0000256" key="12">
    <source>
        <dbReference type="ARBA" id="ARBA00023316"/>
    </source>
</evidence>
<dbReference type="SUPFAM" id="SSF53244">
    <property type="entry name" value="MurD-like peptide ligases, peptide-binding domain"/>
    <property type="match status" value="1"/>
</dbReference>
<evidence type="ECO:0000256" key="2">
    <source>
        <dbReference type="ARBA" id="ARBA00004752"/>
    </source>
</evidence>
<keyword evidence="11 14" id="KW-0131">Cell cycle</keyword>
<dbReference type="InterPro" id="IPR005758">
    <property type="entry name" value="UDP-N-AcMur_Ala_ligase_MurC"/>
</dbReference>
<dbReference type="AlphaFoldDB" id="A0A0A0JMP4"/>
<dbReference type="InterPro" id="IPR013221">
    <property type="entry name" value="Mur_ligase_cen"/>
</dbReference>
<protein>
    <recommendedName>
        <fullName evidence="3 14">UDP-N-acetylmuramate--L-alanine ligase</fullName>
        <ecNumber evidence="3 14">6.3.2.8</ecNumber>
    </recommendedName>
    <alternativeName>
        <fullName evidence="14">UDP-N-acetylmuramoyl-L-alanine synthetase</fullName>
    </alternativeName>
</protein>
<dbReference type="GO" id="GO:0005737">
    <property type="term" value="C:cytoplasm"/>
    <property type="evidence" value="ECO:0007669"/>
    <property type="project" value="UniProtKB-SubCell"/>
</dbReference>
<dbReference type="SUPFAM" id="SSF53623">
    <property type="entry name" value="MurD-like peptide ligases, catalytic domain"/>
    <property type="match status" value="1"/>
</dbReference>
<evidence type="ECO:0000259" key="16">
    <source>
        <dbReference type="Pfam" id="PF02875"/>
    </source>
</evidence>
<dbReference type="InterPro" id="IPR000713">
    <property type="entry name" value="Mur_ligase_N"/>
</dbReference>
<keyword evidence="4 14" id="KW-0963">Cytoplasm</keyword>
<dbReference type="Gene3D" id="3.90.190.20">
    <property type="entry name" value="Mur ligase, C-terminal domain"/>
    <property type="match status" value="1"/>
</dbReference>
<dbReference type="GO" id="GO:0008763">
    <property type="term" value="F:UDP-N-acetylmuramate-L-alanine ligase activity"/>
    <property type="evidence" value="ECO:0007669"/>
    <property type="project" value="UniProtKB-UniRule"/>
</dbReference>
<dbReference type="SUPFAM" id="SSF51984">
    <property type="entry name" value="MurCD N-terminal domain"/>
    <property type="match status" value="1"/>
</dbReference>
<evidence type="ECO:0000313" key="19">
    <source>
        <dbReference type="Proteomes" id="UP000030011"/>
    </source>
</evidence>
<keyword evidence="10 14" id="KW-0573">Peptidoglycan synthesis</keyword>
<feature type="domain" description="Mur ligase central" evidence="17">
    <location>
        <begin position="106"/>
        <end position="289"/>
    </location>
</feature>
<comment type="similarity">
    <text evidence="14">Belongs to the MurCDEF family.</text>
</comment>
<evidence type="ECO:0000256" key="3">
    <source>
        <dbReference type="ARBA" id="ARBA00012211"/>
    </source>
</evidence>
<dbReference type="EMBL" id="AVPK01000002">
    <property type="protein sequence ID" value="KGN38408.1"/>
    <property type="molecule type" value="Genomic_DNA"/>
</dbReference>
<organism evidence="18 19">
    <name type="scientific">Knoellia subterranea KCTC 19937</name>
    <dbReference type="NCBI Taxonomy" id="1385521"/>
    <lineage>
        <taxon>Bacteria</taxon>
        <taxon>Bacillati</taxon>
        <taxon>Actinomycetota</taxon>
        <taxon>Actinomycetes</taxon>
        <taxon>Micrococcales</taxon>
        <taxon>Intrasporangiaceae</taxon>
        <taxon>Knoellia</taxon>
    </lineage>
</organism>
<dbReference type="GO" id="GO:0051301">
    <property type="term" value="P:cell division"/>
    <property type="evidence" value="ECO:0007669"/>
    <property type="project" value="UniProtKB-KW"/>
</dbReference>
<dbReference type="InterPro" id="IPR036565">
    <property type="entry name" value="Mur-like_cat_sf"/>
</dbReference>
<dbReference type="Pfam" id="PF01225">
    <property type="entry name" value="Mur_ligase"/>
    <property type="match status" value="1"/>
</dbReference>
<dbReference type="STRING" id="1385521.N803_06600"/>
<proteinExistence type="inferred from homology"/>
<dbReference type="Pfam" id="PF02875">
    <property type="entry name" value="Mur_ligase_C"/>
    <property type="match status" value="1"/>
</dbReference>
<reference evidence="18 19" key="1">
    <citation type="submission" date="2013-08" db="EMBL/GenBank/DDBJ databases">
        <title>The genome sequence of Knoellia subterranea.</title>
        <authorList>
            <person name="Zhu W."/>
            <person name="Wang G."/>
        </authorList>
    </citation>
    <scope>NUCLEOTIDE SEQUENCE [LARGE SCALE GENOMIC DNA]</scope>
    <source>
        <strain evidence="18 19">KCTC 19937</strain>
    </source>
</reference>
<dbReference type="Proteomes" id="UP000030011">
    <property type="component" value="Unassembled WGS sequence"/>
</dbReference>
<evidence type="ECO:0000313" key="18">
    <source>
        <dbReference type="EMBL" id="KGN38408.1"/>
    </source>
</evidence>
<dbReference type="PANTHER" id="PTHR43445:SF3">
    <property type="entry name" value="UDP-N-ACETYLMURAMATE--L-ALANINE LIGASE"/>
    <property type="match status" value="1"/>
</dbReference>
<dbReference type="InterPro" id="IPR036615">
    <property type="entry name" value="Mur_ligase_C_dom_sf"/>
</dbReference>
<keyword evidence="5 14" id="KW-0436">Ligase</keyword>
<evidence type="ECO:0000259" key="17">
    <source>
        <dbReference type="Pfam" id="PF08245"/>
    </source>
</evidence>
<dbReference type="Gene3D" id="3.40.50.720">
    <property type="entry name" value="NAD(P)-binding Rossmann-like Domain"/>
    <property type="match status" value="1"/>
</dbReference>
<dbReference type="InterPro" id="IPR004101">
    <property type="entry name" value="Mur_ligase_C"/>
</dbReference>
<evidence type="ECO:0000256" key="7">
    <source>
        <dbReference type="ARBA" id="ARBA00022741"/>
    </source>
</evidence>
<keyword evidence="19" id="KW-1185">Reference proteome</keyword>
<accession>A0A0A0JMP4</accession>
<keyword evidence="12 14" id="KW-0961">Cell wall biogenesis/degradation</keyword>
<feature type="binding site" evidence="14">
    <location>
        <begin position="108"/>
        <end position="114"/>
    </location>
    <ligand>
        <name>ATP</name>
        <dbReference type="ChEBI" id="CHEBI:30616"/>
    </ligand>
</feature>
<evidence type="ECO:0000259" key="15">
    <source>
        <dbReference type="Pfam" id="PF01225"/>
    </source>
</evidence>
<comment type="caution">
    <text evidence="18">The sequence shown here is derived from an EMBL/GenBank/DDBJ whole genome shotgun (WGS) entry which is preliminary data.</text>
</comment>
<dbReference type="GO" id="GO:0005524">
    <property type="term" value="F:ATP binding"/>
    <property type="evidence" value="ECO:0007669"/>
    <property type="project" value="UniProtKB-UniRule"/>
</dbReference>
<dbReference type="UniPathway" id="UPA00219"/>
<evidence type="ECO:0000256" key="8">
    <source>
        <dbReference type="ARBA" id="ARBA00022840"/>
    </source>
</evidence>
<evidence type="ECO:0000256" key="1">
    <source>
        <dbReference type="ARBA" id="ARBA00004496"/>
    </source>
</evidence>
<evidence type="ECO:0000256" key="10">
    <source>
        <dbReference type="ARBA" id="ARBA00022984"/>
    </source>
</evidence>
<keyword evidence="9 14" id="KW-0133">Cell shape</keyword>
<comment type="catalytic activity">
    <reaction evidence="13 14">
        <text>UDP-N-acetyl-alpha-D-muramate + L-alanine + ATP = UDP-N-acetyl-alpha-D-muramoyl-L-alanine + ADP + phosphate + H(+)</text>
        <dbReference type="Rhea" id="RHEA:23372"/>
        <dbReference type="ChEBI" id="CHEBI:15378"/>
        <dbReference type="ChEBI" id="CHEBI:30616"/>
        <dbReference type="ChEBI" id="CHEBI:43474"/>
        <dbReference type="ChEBI" id="CHEBI:57972"/>
        <dbReference type="ChEBI" id="CHEBI:70757"/>
        <dbReference type="ChEBI" id="CHEBI:83898"/>
        <dbReference type="ChEBI" id="CHEBI:456216"/>
        <dbReference type="EC" id="6.3.2.8"/>
    </reaction>
</comment>
<evidence type="ECO:0000256" key="9">
    <source>
        <dbReference type="ARBA" id="ARBA00022960"/>
    </source>
</evidence>
<dbReference type="Gene3D" id="3.40.1190.10">
    <property type="entry name" value="Mur-like, catalytic domain"/>
    <property type="match status" value="1"/>
</dbReference>
<dbReference type="Pfam" id="PF08245">
    <property type="entry name" value="Mur_ligase_M"/>
    <property type="match status" value="1"/>
</dbReference>
<feature type="domain" description="Mur ligase C-terminal" evidence="16">
    <location>
        <begin position="312"/>
        <end position="446"/>
    </location>
</feature>
<dbReference type="GO" id="GO:0008360">
    <property type="term" value="P:regulation of cell shape"/>
    <property type="evidence" value="ECO:0007669"/>
    <property type="project" value="UniProtKB-KW"/>
</dbReference>
<name>A0A0A0JMP4_9MICO</name>
<dbReference type="GO" id="GO:0009252">
    <property type="term" value="P:peptidoglycan biosynthetic process"/>
    <property type="evidence" value="ECO:0007669"/>
    <property type="project" value="UniProtKB-UniRule"/>
</dbReference>
<dbReference type="InterPro" id="IPR050061">
    <property type="entry name" value="MurCDEF_pg_biosynth"/>
</dbReference>
<evidence type="ECO:0000256" key="5">
    <source>
        <dbReference type="ARBA" id="ARBA00022598"/>
    </source>
</evidence>
<comment type="subcellular location">
    <subcellularLocation>
        <location evidence="1 14">Cytoplasm</location>
    </subcellularLocation>
</comment>
<comment type="pathway">
    <text evidence="2 14">Cell wall biogenesis; peptidoglycan biosynthesis.</text>
</comment>
<dbReference type="eggNOG" id="COG0773">
    <property type="taxonomic scope" value="Bacteria"/>
</dbReference>
<sequence>MGRVHFIAIGGSGMSAVARIMLARGVRVSGSDARDSATLEILRGLGAQVFVGHDASHVADVDTVVISSAIPESNVELAAARAANLVVLHRSQGLAATMLDSRPAAVAGANGKTTTTSMLTVALQAAGLDPSFASGGELTGQGTNASWTGEDVFVVEADESDGSFLVYGPEVAVVTNVQPDHLDFYSTFANVEAAYAAFAGTVRPGGLLVACFDDAGSRRLAERAAASGTRVVTYGFEAGADLQLSEHHADAGIGTSTVLDLPGGGRSTLRLSTPGSHNALNAAAAYLAATEGFAADPELVLEGLAGFGGARRRFEVRGEVGGVMVVDDYAHNAGKVTAVVRTAAEIAARRGGRLHVAFQPHLYSRTRDFAEGFAAGLAPAATVVLLDVYGAREAPMEGVSSELIAAPLRSADGTRQVSVGGTFATVAADLAAVARSGDLVVTIGAGDVTELAAVVLQALEASS</sequence>
<dbReference type="HAMAP" id="MF_00046">
    <property type="entry name" value="MurC"/>
    <property type="match status" value="1"/>
</dbReference>
<feature type="domain" description="Mur ligase N-terminal catalytic" evidence="15">
    <location>
        <begin position="4"/>
        <end position="100"/>
    </location>
</feature>
<keyword evidence="7 14" id="KW-0547">Nucleotide-binding</keyword>
<dbReference type="GO" id="GO:0071555">
    <property type="term" value="P:cell wall organization"/>
    <property type="evidence" value="ECO:0007669"/>
    <property type="project" value="UniProtKB-KW"/>
</dbReference>